<keyword evidence="2" id="KW-1185">Reference proteome</keyword>
<comment type="caution">
    <text evidence="1">The sequence shown here is derived from an EMBL/GenBank/DDBJ whole genome shotgun (WGS) entry which is preliminary data.</text>
</comment>
<sequence length="654" mass="72946">MVTKQVLRHGDWQSPITIDDVVAKSKTFMSPRVCRNNGRIFYTESRDNGSKGIIEVIDGGRELKEILPYKYECANTVYNYGGSTLDCLPDGRIIFSNVDDTVKVLDPNTSEVTDLTGKSHLRYSDFSANDVNAWVVANEEDHAVDTPEGTRNRVVVINSKTGKVNRVVDGPDFVWVPQFSHDGTKIAWLEWDHPDMPWYGMRLFWASFNPEDGTLYAKHLVIGGLLTCVVEPQWGPDGSLFFALENENNYRQLYQLKPGSRNARKITGKGLEDAEFGELRWMQGARTYAPLSSKTVAATAYFNGLSRFIAIDLETLEWRRIADDSEANQIVYDSTVRLNDHSVVGIFAGERSVSSVRIIDTEDASRNKLIRSASKLVLPNDLISEPKLIHVSTPTESKRDIFGFLWLPKNPSFTGPEGTLPPLILNTHGGPTGHFSAGLLLKTQYFTSRGYAVMLLNYTGSTGHGRNYRQGLWGNWGLVDAADAAYMAEHLVKEKLVREGSLGCTGLSAGGYNTLQSITRHPKTWAGAVDVSGICALEGFNSGTHKLEWNYTDALVIDTDGVSDGDKLKVYRERSALYHPEKVQTPLLILHGKDDTVVPLNQATDMAEVLESLGKEVKLVEVDDDGHMLAKPPSARIWLDEEEKWWRKTLLEKE</sequence>
<gene>
    <name evidence="1" type="ORF">N3K66_005563</name>
</gene>
<organism evidence="1 2">
    <name type="scientific">Trichothecium roseum</name>
    <dbReference type="NCBI Taxonomy" id="47278"/>
    <lineage>
        <taxon>Eukaryota</taxon>
        <taxon>Fungi</taxon>
        <taxon>Dikarya</taxon>
        <taxon>Ascomycota</taxon>
        <taxon>Pezizomycotina</taxon>
        <taxon>Sordariomycetes</taxon>
        <taxon>Hypocreomycetidae</taxon>
        <taxon>Hypocreales</taxon>
        <taxon>Hypocreales incertae sedis</taxon>
        <taxon>Trichothecium</taxon>
    </lineage>
</organism>
<evidence type="ECO:0000313" key="2">
    <source>
        <dbReference type="Proteomes" id="UP001163324"/>
    </source>
</evidence>
<dbReference type="Proteomes" id="UP001163324">
    <property type="component" value="Chromosome 5"/>
</dbReference>
<name>A0ACC0V037_9HYPO</name>
<reference evidence="1" key="1">
    <citation type="submission" date="2022-10" db="EMBL/GenBank/DDBJ databases">
        <title>Complete Genome of Trichothecium roseum strain YXFP-22015, a Plant Pathogen Isolated from Citrus.</title>
        <authorList>
            <person name="Wang Y."/>
            <person name="Zhu L."/>
        </authorList>
    </citation>
    <scope>NUCLEOTIDE SEQUENCE</scope>
    <source>
        <strain evidence="1">YXFP-22015</strain>
    </source>
</reference>
<dbReference type="EMBL" id="CM047944">
    <property type="protein sequence ID" value="KAI9899102.1"/>
    <property type="molecule type" value="Genomic_DNA"/>
</dbReference>
<protein>
    <submittedName>
        <fullName evidence="1">Uncharacterized protein</fullName>
    </submittedName>
</protein>
<accession>A0ACC0V037</accession>
<proteinExistence type="predicted"/>
<evidence type="ECO:0000313" key="1">
    <source>
        <dbReference type="EMBL" id="KAI9899102.1"/>
    </source>
</evidence>